<keyword evidence="2" id="KW-1185">Reference proteome</keyword>
<evidence type="ECO:0000313" key="1">
    <source>
        <dbReference type="EMBL" id="OSS51817.1"/>
    </source>
</evidence>
<dbReference type="Proteomes" id="UP000193240">
    <property type="component" value="Unassembled WGS sequence"/>
</dbReference>
<name>A0A1Y2M8L2_EPING</name>
<dbReference type="EMBL" id="KZ107840">
    <property type="protein sequence ID" value="OSS51817.1"/>
    <property type="molecule type" value="Genomic_DNA"/>
</dbReference>
<evidence type="ECO:0000313" key="2">
    <source>
        <dbReference type="Proteomes" id="UP000193240"/>
    </source>
</evidence>
<dbReference type="InParanoid" id="A0A1Y2M8L2"/>
<proteinExistence type="predicted"/>
<sequence length="69" mass="7596">MTFTSASILMGGLVIVTINEARRNVHRALLFEHSGWFRDALNVEVPGKTKIPPVLLADVETGIFEIFVG</sequence>
<reference evidence="1 2" key="1">
    <citation type="journal article" date="2017" name="Genome Announc.">
        <title>Genome sequence of the saprophytic ascomycete Epicoccum nigrum ICMP 19927 strain isolated from New Zealand.</title>
        <authorList>
            <person name="Fokin M."/>
            <person name="Fleetwood D."/>
            <person name="Weir B.S."/>
            <person name="Villas-Boas S.G."/>
        </authorList>
    </citation>
    <scope>NUCLEOTIDE SEQUENCE [LARGE SCALE GENOMIC DNA]</scope>
    <source>
        <strain evidence="1 2">ICMP 19927</strain>
    </source>
</reference>
<evidence type="ECO:0008006" key="3">
    <source>
        <dbReference type="Google" id="ProtNLM"/>
    </source>
</evidence>
<accession>A0A1Y2M8L2</accession>
<protein>
    <recommendedName>
        <fullName evidence="3">BTB domain-containing protein</fullName>
    </recommendedName>
</protein>
<dbReference type="AlphaFoldDB" id="A0A1Y2M8L2"/>
<organism evidence="1 2">
    <name type="scientific">Epicoccum nigrum</name>
    <name type="common">Soil fungus</name>
    <name type="synonym">Epicoccum purpurascens</name>
    <dbReference type="NCBI Taxonomy" id="105696"/>
    <lineage>
        <taxon>Eukaryota</taxon>
        <taxon>Fungi</taxon>
        <taxon>Dikarya</taxon>
        <taxon>Ascomycota</taxon>
        <taxon>Pezizomycotina</taxon>
        <taxon>Dothideomycetes</taxon>
        <taxon>Pleosporomycetidae</taxon>
        <taxon>Pleosporales</taxon>
        <taxon>Pleosporineae</taxon>
        <taxon>Didymellaceae</taxon>
        <taxon>Epicoccum</taxon>
    </lineage>
</organism>
<gene>
    <name evidence="1" type="ORF">B5807_03870</name>
</gene>